<keyword evidence="1" id="KW-0805">Transcription regulation</keyword>
<dbReference type="Pfam" id="PF07702">
    <property type="entry name" value="UTRA"/>
    <property type="match status" value="1"/>
</dbReference>
<accession>A0A1Z1N872</accession>
<dbReference type="CDD" id="cd07377">
    <property type="entry name" value="WHTH_GntR"/>
    <property type="match status" value="1"/>
</dbReference>
<sequence length="232" mass="26965">MKKYELVADKIKAYITKNKLHHGDKLPTITELMKEYQVGKSTILQAITLLTQRGIVYKVQGSGVFVRPTGRDGYMSLTDNAGFAHVLKDPTTEVIEFVEKRPPKPLSEYLHSDEVCYFIKRLRRQEGKPFVLEESYYPKSIIPFMSKEIAEGSIFDYIKDGLKKEIRFSDKYMRVRKLRADEARYLELEEGDPCLEVYDTFYLANGTPFDSSKLVYNYQNSKFYDQSSDDII</sequence>
<dbReference type="Proteomes" id="UP000216008">
    <property type="component" value="Unassembled WGS sequence"/>
</dbReference>
<dbReference type="GO" id="GO:0003700">
    <property type="term" value="F:DNA-binding transcription factor activity"/>
    <property type="evidence" value="ECO:0007669"/>
    <property type="project" value="InterPro"/>
</dbReference>
<proteinExistence type="predicted"/>
<evidence type="ECO:0000313" key="5">
    <source>
        <dbReference type="EMBL" id="PAB51940.1"/>
    </source>
</evidence>
<evidence type="ECO:0000256" key="3">
    <source>
        <dbReference type="ARBA" id="ARBA00023163"/>
    </source>
</evidence>
<dbReference type="RefSeq" id="WP_087713331.1">
    <property type="nucleotide sequence ID" value="NZ_CP021703.1"/>
</dbReference>
<dbReference type="InterPro" id="IPR036388">
    <property type="entry name" value="WH-like_DNA-bd_sf"/>
</dbReference>
<gene>
    <name evidence="5" type="ORF">A3P64_09310</name>
    <name evidence="6" type="ORF">A3Q24_00770</name>
</gene>
<protein>
    <submittedName>
        <fullName evidence="6">Transcriptional regulator</fullName>
    </submittedName>
</protein>
<dbReference type="InterPro" id="IPR036390">
    <property type="entry name" value="WH_DNA-bd_sf"/>
</dbReference>
<dbReference type="EMBL" id="NIBB01000093">
    <property type="protein sequence ID" value="PAB51940.1"/>
    <property type="molecule type" value="Genomic_DNA"/>
</dbReference>
<name>A0A1Z1N872_LACJH</name>
<dbReference type="SUPFAM" id="SSF64288">
    <property type="entry name" value="Chorismate lyase-like"/>
    <property type="match status" value="1"/>
</dbReference>
<dbReference type="InterPro" id="IPR011663">
    <property type="entry name" value="UTRA"/>
</dbReference>
<reference evidence="7 8" key="1">
    <citation type="submission" date="2017-05" db="EMBL/GenBank/DDBJ databases">
        <title>Lactobacillus johnsonii from commercial turkeys.</title>
        <authorList>
            <person name="Johnson T.J."/>
            <person name="Youmans B."/>
        </authorList>
    </citation>
    <scope>NUCLEOTIDE SEQUENCE [LARGE SCALE GENOMIC DNA]</scope>
    <source>
        <strain evidence="6 7">UMNLJ114</strain>
        <strain evidence="5 8">UMNLJ54</strain>
    </source>
</reference>
<evidence type="ECO:0000313" key="6">
    <source>
        <dbReference type="EMBL" id="PAB57198.1"/>
    </source>
</evidence>
<evidence type="ECO:0000313" key="8">
    <source>
        <dbReference type="Proteomes" id="UP000216448"/>
    </source>
</evidence>
<dbReference type="EMBL" id="NIBD01000003">
    <property type="protein sequence ID" value="PAB57198.1"/>
    <property type="molecule type" value="Genomic_DNA"/>
</dbReference>
<evidence type="ECO:0000256" key="2">
    <source>
        <dbReference type="ARBA" id="ARBA00023125"/>
    </source>
</evidence>
<evidence type="ECO:0000313" key="7">
    <source>
        <dbReference type="Proteomes" id="UP000216008"/>
    </source>
</evidence>
<organism evidence="6 7">
    <name type="scientific">Lactobacillus johnsonii</name>
    <dbReference type="NCBI Taxonomy" id="33959"/>
    <lineage>
        <taxon>Bacteria</taxon>
        <taxon>Bacillati</taxon>
        <taxon>Bacillota</taxon>
        <taxon>Bacilli</taxon>
        <taxon>Lactobacillales</taxon>
        <taxon>Lactobacillaceae</taxon>
        <taxon>Lactobacillus</taxon>
    </lineage>
</organism>
<keyword evidence="3" id="KW-0804">Transcription</keyword>
<dbReference type="PROSITE" id="PS50949">
    <property type="entry name" value="HTH_GNTR"/>
    <property type="match status" value="1"/>
</dbReference>
<dbReference type="AlphaFoldDB" id="A0A1Z1N872"/>
<dbReference type="InterPro" id="IPR000524">
    <property type="entry name" value="Tscrpt_reg_HTH_GntR"/>
</dbReference>
<dbReference type="SUPFAM" id="SSF46785">
    <property type="entry name" value="Winged helix' DNA-binding domain"/>
    <property type="match status" value="1"/>
</dbReference>
<dbReference type="Gene3D" id="1.10.10.10">
    <property type="entry name" value="Winged helix-like DNA-binding domain superfamily/Winged helix DNA-binding domain"/>
    <property type="match status" value="1"/>
</dbReference>
<dbReference type="GO" id="GO:0003677">
    <property type="term" value="F:DNA binding"/>
    <property type="evidence" value="ECO:0007669"/>
    <property type="project" value="UniProtKB-KW"/>
</dbReference>
<dbReference type="SMART" id="SM00345">
    <property type="entry name" value="HTH_GNTR"/>
    <property type="match status" value="1"/>
</dbReference>
<dbReference type="PANTHER" id="PTHR44846:SF4">
    <property type="entry name" value="HTH GNTR-TYPE DOMAIN-CONTAINING PROTEIN"/>
    <property type="match status" value="1"/>
</dbReference>
<dbReference type="Proteomes" id="UP000216448">
    <property type="component" value="Unassembled WGS sequence"/>
</dbReference>
<dbReference type="InterPro" id="IPR028978">
    <property type="entry name" value="Chorismate_lyase_/UTRA_dom_sf"/>
</dbReference>
<dbReference type="GO" id="GO:0045892">
    <property type="term" value="P:negative regulation of DNA-templated transcription"/>
    <property type="evidence" value="ECO:0007669"/>
    <property type="project" value="TreeGrafter"/>
</dbReference>
<evidence type="ECO:0000256" key="1">
    <source>
        <dbReference type="ARBA" id="ARBA00023015"/>
    </source>
</evidence>
<keyword evidence="2" id="KW-0238">DNA-binding</keyword>
<dbReference type="Pfam" id="PF00392">
    <property type="entry name" value="GntR"/>
    <property type="match status" value="1"/>
</dbReference>
<dbReference type="PANTHER" id="PTHR44846">
    <property type="entry name" value="MANNOSYL-D-GLYCERATE TRANSPORT/METABOLISM SYSTEM REPRESSOR MNGR-RELATED"/>
    <property type="match status" value="1"/>
</dbReference>
<evidence type="ECO:0000259" key="4">
    <source>
        <dbReference type="PROSITE" id="PS50949"/>
    </source>
</evidence>
<dbReference type="Gene3D" id="3.40.1410.10">
    <property type="entry name" value="Chorismate lyase-like"/>
    <property type="match status" value="1"/>
</dbReference>
<feature type="domain" description="HTH gntR-type" evidence="4">
    <location>
        <begin position="1"/>
        <end position="69"/>
    </location>
</feature>
<dbReference type="InterPro" id="IPR050679">
    <property type="entry name" value="Bact_HTH_transcr_reg"/>
</dbReference>
<dbReference type="SMART" id="SM00866">
    <property type="entry name" value="UTRA"/>
    <property type="match status" value="1"/>
</dbReference>
<comment type="caution">
    <text evidence="6">The sequence shown here is derived from an EMBL/GenBank/DDBJ whole genome shotgun (WGS) entry which is preliminary data.</text>
</comment>